<dbReference type="Proteomes" id="UP000240325">
    <property type="component" value="Segment"/>
</dbReference>
<evidence type="ECO:0000256" key="1">
    <source>
        <dbReference type="SAM" id="MobiDB-lite"/>
    </source>
</evidence>
<sequence length="328" mass="38734">MPNLEPRLIEYLKKKKFNKNNGVDCDLLEREYSITKKDIESIKLFYNNRKINNNTGHSDYVNPNPKANGFQSITEQHDARLEKIKMKQQRDKEANDQRQNYDIISRGFDMYRNDRLFASANGNDFKSKFNPQNWLDSESEDDEIPNRNKAQVSYNDDCMAKTNMYQNIPPKIKYNAYTQYGNNTDLKDESKYSLNSIISNLDSYRENRQDKERTFLQKNFMDTDQKVVIPSLNDNNKRDKQCDYQAIPLMNGNLRNIDTENYLNYGTGQVRAKKSRGYPNPVEHYFSYISDDIQDPDHVVFNKWVDTRGDNKRVARPQTNINNRDIMM</sequence>
<reference evidence="2" key="1">
    <citation type="journal article" date="2017" name="Elife">
        <title>The kinetoplastid-infecting Bodo saltans virus (BsV), a window into the most abundant giant viruses in the sea.</title>
        <authorList>
            <person name="Deeg C.M."/>
            <person name="Chow C.-E.T."/>
            <person name="Suttle C.A."/>
        </authorList>
    </citation>
    <scope>NUCLEOTIDE SEQUENCE</scope>
    <source>
        <strain evidence="2">NG1</strain>
    </source>
</reference>
<dbReference type="EMBL" id="MF782455">
    <property type="protein sequence ID" value="ATZ80543.1"/>
    <property type="molecule type" value="Genomic_DNA"/>
</dbReference>
<evidence type="ECO:0000313" key="2">
    <source>
        <dbReference type="EMBL" id="ATZ80543.1"/>
    </source>
</evidence>
<proteinExistence type="predicted"/>
<feature type="region of interest" description="Disordered" evidence="1">
    <location>
        <begin position="128"/>
        <end position="147"/>
    </location>
</feature>
<gene>
    <name evidence="2" type="ORF">BMW23_0494</name>
</gene>
<keyword evidence="3" id="KW-1185">Reference proteome</keyword>
<protein>
    <submittedName>
        <fullName evidence="2">Uncharacterized protein</fullName>
    </submittedName>
</protein>
<organism evidence="2">
    <name type="scientific">Bodo saltans virus</name>
    <dbReference type="NCBI Taxonomy" id="2024608"/>
    <lineage>
        <taxon>Viruses</taxon>
        <taxon>Varidnaviria</taxon>
        <taxon>Bamfordvirae</taxon>
        <taxon>Nucleocytoviricota</taxon>
        <taxon>Megaviricetes</taxon>
        <taxon>Imitervirales</taxon>
        <taxon>Mimiviridae</taxon>
        <taxon>Klosneuvirinae</taxon>
        <taxon>Theiavirus</taxon>
        <taxon>Theiavirus salishense</taxon>
    </lineage>
</organism>
<accession>A0A2H4UUC9</accession>
<name>A0A2H4UUC9_9VIRU</name>
<evidence type="ECO:0000313" key="3">
    <source>
        <dbReference type="Proteomes" id="UP000240325"/>
    </source>
</evidence>